<proteinExistence type="predicted"/>
<evidence type="ECO:0000256" key="1">
    <source>
        <dbReference type="SAM" id="MobiDB-lite"/>
    </source>
</evidence>
<reference evidence="2 3" key="1">
    <citation type="submission" date="2015-01" db="EMBL/GenBank/DDBJ databases">
        <title>Evolution of Trichinella species and genotypes.</title>
        <authorList>
            <person name="Korhonen P.K."/>
            <person name="Edoardo P."/>
            <person name="Giuseppe L.R."/>
            <person name="Gasser R.B."/>
        </authorList>
    </citation>
    <scope>NUCLEOTIDE SEQUENCE [LARGE SCALE GENOMIC DNA]</scope>
    <source>
        <strain evidence="2">ISS2496</strain>
    </source>
</reference>
<dbReference type="AlphaFoldDB" id="A0A0V0ZDQ6"/>
<gene>
    <name evidence="2" type="ORF">T12_4896</name>
</gene>
<dbReference type="Proteomes" id="UP000054783">
    <property type="component" value="Unassembled WGS sequence"/>
</dbReference>
<sequence>MNIKDEKMAHLAQCISSVHIPTRLRFKEWSKENVKTRTTRSRTIENKSIRNQCAYILVKRFCDEFHYVELTPCPENFPINSNRFLAPQYANKDRLKIALSSISNGALVCLTCVANSSIAKRQTLALNMINEEKKGKRGRHEADRGRHEADRGRHEADRGRHEADRGRHEADRGRHEAEQEKTKFLGPQFCRSGIGILRKGFNVCLQSIFQSKR</sequence>
<dbReference type="STRING" id="990121.A0A0V0ZDQ6"/>
<accession>A0A0V0ZDQ6</accession>
<keyword evidence="3" id="KW-1185">Reference proteome</keyword>
<comment type="caution">
    <text evidence="2">The sequence shown here is derived from an EMBL/GenBank/DDBJ whole genome shotgun (WGS) entry which is preliminary data.</text>
</comment>
<feature type="region of interest" description="Disordered" evidence="1">
    <location>
        <begin position="130"/>
        <end position="180"/>
    </location>
</feature>
<name>A0A0V0ZDQ6_9BILA</name>
<organism evidence="2 3">
    <name type="scientific">Trichinella patagoniensis</name>
    <dbReference type="NCBI Taxonomy" id="990121"/>
    <lineage>
        <taxon>Eukaryota</taxon>
        <taxon>Metazoa</taxon>
        <taxon>Ecdysozoa</taxon>
        <taxon>Nematoda</taxon>
        <taxon>Enoplea</taxon>
        <taxon>Dorylaimia</taxon>
        <taxon>Trichinellida</taxon>
        <taxon>Trichinellidae</taxon>
        <taxon>Trichinella</taxon>
    </lineage>
</organism>
<evidence type="ECO:0000313" key="3">
    <source>
        <dbReference type="Proteomes" id="UP000054783"/>
    </source>
</evidence>
<dbReference type="EMBL" id="JYDQ01000227">
    <property type="protein sequence ID" value="KRY10523.1"/>
    <property type="molecule type" value="Genomic_DNA"/>
</dbReference>
<evidence type="ECO:0000313" key="2">
    <source>
        <dbReference type="EMBL" id="KRY10523.1"/>
    </source>
</evidence>
<protein>
    <submittedName>
        <fullName evidence="2">Uncharacterized protein</fullName>
    </submittedName>
</protein>
<dbReference type="OrthoDB" id="5929741at2759"/>